<dbReference type="InterPro" id="IPR001563">
    <property type="entry name" value="Peptidase_S10"/>
</dbReference>
<dbReference type="PROSITE" id="PS00560">
    <property type="entry name" value="CARBOXYPEPT_SER_HIS"/>
    <property type="match status" value="1"/>
</dbReference>
<dbReference type="EMBL" id="OE187184">
    <property type="protein sequence ID" value="CAD7578244.1"/>
    <property type="molecule type" value="Genomic_DNA"/>
</dbReference>
<name>A0A7R9JF95_TIMCA</name>
<evidence type="ECO:0000313" key="2">
    <source>
        <dbReference type="EMBL" id="CAD7578244.1"/>
    </source>
</evidence>
<dbReference type="GO" id="GO:0004185">
    <property type="term" value="F:serine-type carboxypeptidase activity"/>
    <property type="evidence" value="ECO:0007669"/>
    <property type="project" value="InterPro"/>
</dbReference>
<reference evidence="2" key="1">
    <citation type="submission" date="2020-11" db="EMBL/GenBank/DDBJ databases">
        <authorList>
            <person name="Tran Van P."/>
        </authorList>
    </citation>
    <scope>NUCLEOTIDE SEQUENCE</scope>
</reference>
<protein>
    <submittedName>
        <fullName evidence="2">(California timema) hypothetical protein</fullName>
    </submittedName>
</protein>
<dbReference type="InterPro" id="IPR033124">
    <property type="entry name" value="Ser_caboxypep_his_AS"/>
</dbReference>
<dbReference type="Pfam" id="PF00450">
    <property type="entry name" value="Peptidase_S10"/>
    <property type="match status" value="1"/>
</dbReference>
<dbReference type="SUPFAM" id="SSF53474">
    <property type="entry name" value="alpha/beta-Hydrolases"/>
    <property type="match status" value="1"/>
</dbReference>
<dbReference type="InterPro" id="IPR029058">
    <property type="entry name" value="AB_hydrolase_fold"/>
</dbReference>
<evidence type="ECO:0000256" key="1">
    <source>
        <dbReference type="ARBA" id="ARBA00009431"/>
    </source>
</evidence>
<proteinExistence type="inferred from homology"/>
<dbReference type="Gene3D" id="3.40.50.1820">
    <property type="entry name" value="alpha/beta hydrolase"/>
    <property type="match status" value="1"/>
</dbReference>
<dbReference type="AlphaFoldDB" id="A0A7R9JF95"/>
<organism evidence="2">
    <name type="scientific">Timema californicum</name>
    <name type="common">California timema</name>
    <name type="synonym">Walking stick</name>
    <dbReference type="NCBI Taxonomy" id="61474"/>
    <lineage>
        <taxon>Eukaryota</taxon>
        <taxon>Metazoa</taxon>
        <taxon>Ecdysozoa</taxon>
        <taxon>Arthropoda</taxon>
        <taxon>Hexapoda</taxon>
        <taxon>Insecta</taxon>
        <taxon>Pterygota</taxon>
        <taxon>Neoptera</taxon>
        <taxon>Polyneoptera</taxon>
        <taxon>Phasmatodea</taxon>
        <taxon>Timematodea</taxon>
        <taxon>Timematoidea</taxon>
        <taxon>Timematidae</taxon>
        <taxon>Timema</taxon>
    </lineage>
</organism>
<accession>A0A7R9JF95</accession>
<gene>
    <name evidence="2" type="ORF">TCMB3V08_LOCUS10785</name>
</gene>
<comment type="similarity">
    <text evidence="1">Belongs to the peptidase S10 family.</text>
</comment>
<dbReference type="GO" id="GO:0006508">
    <property type="term" value="P:proteolysis"/>
    <property type="evidence" value="ECO:0007669"/>
    <property type="project" value="InterPro"/>
</dbReference>
<sequence>MIRMKITIALLNQLKRIVLETLEGNEHVTTVLKQELLIETVYVLSVNRNYRDKYRISKYVRGSAISYVVIECSVFGVNGVESVLQGNNYVREVQGKPMLGETMFRLQLRLSLLDDMMMYSIFQLRLSLLDDMNDLRLSLLDDYLYNLTDYKYLYNFLYTHNPRRFGDYDIFLQQEETRKAIHVGDSEYHDGNLVAIYLSDDVMQSISPWLVELLANYRVLIYSGQLDLRISYTLTLGYLQALEWDGAQEYRTADRYQWYVGSDLAGFVKTSGNLTEVLVRNSGHMVPTDQPEWAYMLISRLVDEPLTSHQHELVPVVGAMIHLNLRTPLGTLWESWITGRAGNNSTVAGN</sequence>